<gene>
    <name evidence="2" type="ORF">FYK55_05155</name>
</gene>
<dbReference type="Proteomes" id="UP000324479">
    <property type="component" value="Unassembled WGS sequence"/>
</dbReference>
<evidence type="ECO:0000256" key="1">
    <source>
        <dbReference type="SAM" id="MobiDB-lite"/>
    </source>
</evidence>
<feature type="region of interest" description="Disordered" evidence="1">
    <location>
        <begin position="27"/>
        <end position="62"/>
    </location>
</feature>
<dbReference type="Gene3D" id="1.50.10.100">
    <property type="entry name" value="Chondroitin AC/alginate lyase"/>
    <property type="match status" value="1"/>
</dbReference>
<feature type="compositionally biased region" description="Polar residues" evidence="1">
    <location>
        <begin position="28"/>
        <end position="56"/>
    </location>
</feature>
<keyword evidence="3" id="KW-1185">Reference proteome</keyword>
<accession>A0A5M6DLP5</accession>
<name>A0A5M6DLP5_9BACT</name>
<comment type="caution">
    <text evidence="2">The sequence shown here is derived from an EMBL/GenBank/DDBJ whole genome shotgun (WGS) entry which is preliminary data.</text>
</comment>
<reference evidence="2 3" key="1">
    <citation type="submission" date="2019-08" db="EMBL/GenBank/DDBJ databases">
        <authorList>
            <person name="Dhanesh K."/>
            <person name="Kumar G."/>
            <person name="Sasikala C."/>
            <person name="Venkata Ramana C."/>
        </authorList>
    </citation>
    <scope>NUCLEOTIDE SEQUENCE [LARGE SCALE GENOMIC DNA]</scope>
    <source>
        <strain evidence="2 3">JC645</strain>
    </source>
</reference>
<evidence type="ECO:0000313" key="3">
    <source>
        <dbReference type="Proteomes" id="UP000324479"/>
    </source>
</evidence>
<dbReference type="InterPro" id="IPR008929">
    <property type="entry name" value="Chondroitin_lyas"/>
</dbReference>
<dbReference type="RefSeq" id="WP_150075282.1">
    <property type="nucleotide sequence ID" value="NZ_VWOX01000002.1"/>
</dbReference>
<dbReference type="Gene3D" id="2.70.98.70">
    <property type="match status" value="1"/>
</dbReference>
<feature type="region of interest" description="Disordered" evidence="1">
    <location>
        <begin position="451"/>
        <end position="470"/>
    </location>
</feature>
<evidence type="ECO:0000313" key="2">
    <source>
        <dbReference type="EMBL" id="KAA5546275.1"/>
    </source>
</evidence>
<proteinExistence type="predicted"/>
<protein>
    <recommendedName>
        <fullName evidence="4">Heparinase II/III-like protein</fullName>
    </recommendedName>
</protein>
<dbReference type="AlphaFoldDB" id="A0A5M6DLP5"/>
<evidence type="ECO:0008006" key="4">
    <source>
        <dbReference type="Google" id="ProtNLM"/>
    </source>
</evidence>
<dbReference type="EMBL" id="VWOX01000002">
    <property type="protein sequence ID" value="KAA5546275.1"/>
    <property type="molecule type" value="Genomic_DNA"/>
</dbReference>
<sequence length="619" mass="69464">MIKIFALTGVGVAAVLMLWQFEPYKPQDQPNSATGNAPAHSSTIPITLPNGEQWSGLTDPPRDTVFSSDHPRILVTNESLFALREKLRDPLYAADVATVRSSNNATDKAFCYLVWGDQTKGREAVEALLGWRIGMWPGMEDRANQLQSILMYDWLYGLMSIQEREQAQKVILDQLDQGLDSAQYYWSTEWGYLGSWKVVAALALDNDWAIAKRKDLLDQDYGRFKVYNGALDVLTTLAVNSGGSWHAGNHAAMYTGYESMYAALGGPIVLRAWETATGESLFDRTTFFELLPYDIAKSRLWIQPGPGRYGKMALEYCTGTNGKESAALAQWLLEEFGRLDGTNGLIPRLLLGDLRVAPLSPSELKLELHGYQAGANCVFVRTSWERSSTNFLFFARHWDRGRYEQDSSQLVISKGGNPVLPLSTQYKSVAATAYTQLRVWDPLEPRSKNQGSSYWGDKYGGAMPSQPNNKRAYSAADVVDPDKPWHRPETLTHYSEENGVVTATTRFEKLLGVITPLAERTVVIDPHQETVRINDRVELARGLDTESNFGLHEKPKIEANVIENSRVRITVLSPYREIVWDPSEREDDRRGTQWTIGTVKIRPEVVDGKVDAEMLVEVK</sequence>
<organism evidence="2 3">
    <name type="scientific">Roseiconus nitratireducens</name>
    <dbReference type="NCBI Taxonomy" id="2605748"/>
    <lineage>
        <taxon>Bacteria</taxon>
        <taxon>Pseudomonadati</taxon>
        <taxon>Planctomycetota</taxon>
        <taxon>Planctomycetia</taxon>
        <taxon>Pirellulales</taxon>
        <taxon>Pirellulaceae</taxon>
        <taxon>Roseiconus</taxon>
    </lineage>
</organism>